<evidence type="ECO:0000313" key="2">
    <source>
        <dbReference type="EMBL" id="OWK35549.1"/>
    </source>
</evidence>
<proteinExistence type="predicted"/>
<reference evidence="3" key="1">
    <citation type="submission" date="2017-06" db="EMBL/GenBank/DDBJ databases">
        <title>Genome analysis of Fimbriiglobus ruber SP5, the first member of the order Planctomycetales with confirmed chitinolytic capability.</title>
        <authorList>
            <person name="Ravin N.V."/>
            <person name="Rakitin A.L."/>
            <person name="Ivanova A.A."/>
            <person name="Beletsky A.V."/>
            <person name="Kulichevskaya I.S."/>
            <person name="Mardanov A.V."/>
            <person name="Dedysh S.N."/>
        </authorList>
    </citation>
    <scope>NUCLEOTIDE SEQUENCE [LARGE SCALE GENOMIC DNA]</scope>
    <source>
        <strain evidence="3">SP5</strain>
    </source>
</reference>
<name>A0A225DEH1_9BACT</name>
<dbReference type="AlphaFoldDB" id="A0A225DEH1"/>
<protein>
    <submittedName>
        <fullName evidence="2">Uncharacterized protein</fullName>
    </submittedName>
</protein>
<gene>
    <name evidence="2" type="ORF">FRUB_08112</name>
</gene>
<organism evidence="2 3">
    <name type="scientific">Fimbriiglobus ruber</name>
    <dbReference type="NCBI Taxonomy" id="1908690"/>
    <lineage>
        <taxon>Bacteria</taxon>
        <taxon>Pseudomonadati</taxon>
        <taxon>Planctomycetota</taxon>
        <taxon>Planctomycetia</taxon>
        <taxon>Gemmatales</taxon>
        <taxon>Gemmataceae</taxon>
        <taxon>Fimbriiglobus</taxon>
    </lineage>
</organism>
<comment type="caution">
    <text evidence="2">The sequence shown here is derived from an EMBL/GenBank/DDBJ whole genome shotgun (WGS) entry which is preliminary data.</text>
</comment>
<dbReference type="EMBL" id="NIDE01000017">
    <property type="protein sequence ID" value="OWK35549.1"/>
    <property type="molecule type" value="Genomic_DNA"/>
</dbReference>
<feature type="region of interest" description="Disordered" evidence="1">
    <location>
        <begin position="1"/>
        <end position="21"/>
    </location>
</feature>
<accession>A0A225DEH1</accession>
<keyword evidence="3" id="KW-1185">Reference proteome</keyword>
<dbReference type="Proteomes" id="UP000214646">
    <property type="component" value="Unassembled WGS sequence"/>
</dbReference>
<evidence type="ECO:0000313" key="3">
    <source>
        <dbReference type="Proteomes" id="UP000214646"/>
    </source>
</evidence>
<evidence type="ECO:0000256" key="1">
    <source>
        <dbReference type="SAM" id="MobiDB-lite"/>
    </source>
</evidence>
<sequence>MIHGPTLIVSDKRKSQNPIAFTQDSTIPKLLSKNSWK</sequence>